<dbReference type="InterPro" id="IPR013520">
    <property type="entry name" value="Ribonucl_H"/>
</dbReference>
<keyword evidence="6" id="KW-1185">Reference proteome</keyword>
<dbReference type="InterPro" id="IPR051274">
    <property type="entry name" value="3-5_Exoribonuclease"/>
</dbReference>
<dbReference type="EMBL" id="CAICTM010000125">
    <property type="protein sequence ID" value="CAB9502055.1"/>
    <property type="molecule type" value="Genomic_DNA"/>
</dbReference>
<evidence type="ECO:0000256" key="2">
    <source>
        <dbReference type="ARBA" id="ARBA00022801"/>
    </source>
</evidence>
<dbReference type="SUPFAM" id="SSF53098">
    <property type="entry name" value="Ribonuclease H-like"/>
    <property type="match status" value="1"/>
</dbReference>
<dbReference type="PANTHER" id="PTHR23044">
    <property type="entry name" value="3'-5' EXONUCLEASE ERI1-RELATED"/>
    <property type="match status" value="1"/>
</dbReference>
<dbReference type="InterPro" id="IPR047201">
    <property type="entry name" value="ERI-1_3'hExo-like"/>
</dbReference>
<proteinExistence type="predicted"/>
<dbReference type="SMART" id="SM00479">
    <property type="entry name" value="EXOIII"/>
    <property type="match status" value="1"/>
</dbReference>
<dbReference type="Gene3D" id="3.30.420.10">
    <property type="entry name" value="Ribonuclease H-like superfamily/Ribonuclease H"/>
    <property type="match status" value="1"/>
</dbReference>
<dbReference type="AlphaFoldDB" id="A0A9N8DK85"/>
<reference evidence="5" key="1">
    <citation type="submission" date="2020-06" db="EMBL/GenBank/DDBJ databases">
        <authorList>
            <consortium name="Plant Systems Biology data submission"/>
        </authorList>
    </citation>
    <scope>NUCLEOTIDE SEQUENCE</scope>
    <source>
        <strain evidence="5">D6</strain>
    </source>
</reference>
<evidence type="ECO:0000256" key="1">
    <source>
        <dbReference type="ARBA" id="ARBA00022722"/>
    </source>
</evidence>
<keyword evidence="2" id="KW-0378">Hydrolase</keyword>
<evidence type="ECO:0000313" key="5">
    <source>
        <dbReference type="EMBL" id="CAB9502055.1"/>
    </source>
</evidence>
<protein>
    <submittedName>
        <fullName evidence="5">Exonuclease</fullName>
    </submittedName>
</protein>
<gene>
    <name evidence="5" type="ORF">SEMRO_126_G060480.1</name>
</gene>
<dbReference type="GO" id="GO:0000175">
    <property type="term" value="F:3'-5'-RNA exonuclease activity"/>
    <property type="evidence" value="ECO:0007669"/>
    <property type="project" value="InterPro"/>
</dbReference>
<keyword evidence="3 5" id="KW-0269">Exonuclease</keyword>
<name>A0A9N8DK85_9STRA</name>
<sequence length="213" mass="23796">MRTAIIYDCEFLTAQGALKNSWWGLEDPDPLVVQIGAVKIGLDDKALPIQDTWQRFIKPVDRHNQQVPLDPYFVDLTGITQQQVDEQGVSLEDALNEMAGFVGNDMCWAWGKDEFYACAVSCYAVGITPPIPMNQFDNARKILALAGMPREDLVTTNSGKLASYFGVADPIREHNAIDDAKSITRALQHLSQENRLNPDWLTKPLTSLNYPTN</sequence>
<keyword evidence="1" id="KW-0540">Nuclease</keyword>
<dbReference type="InterPro" id="IPR036397">
    <property type="entry name" value="RNaseH_sf"/>
</dbReference>
<dbReference type="PANTHER" id="PTHR23044:SF61">
    <property type="entry name" value="3'-5' EXORIBONUCLEASE 1-RELATED"/>
    <property type="match status" value="1"/>
</dbReference>
<organism evidence="5 6">
    <name type="scientific">Seminavis robusta</name>
    <dbReference type="NCBI Taxonomy" id="568900"/>
    <lineage>
        <taxon>Eukaryota</taxon>
        <taxon>Sar</taxon>
        <taxon>Stramenopiles</taxon>
        <taxon>Ochrophyta</taxon>
        <taxon>Bacillariophyta</taxon>
        <taxon>Bacillariophyceae</taxon>
        <taxon>Bacillariophycidae</taxon>
        <taxon>Naviculales</taxon>
        <taxon>Naviculaceae</taxon>
        <taxon>Seminavis</taxon>
    </lineage>
</organism>
<evidence type="ECO:0000313" key="6">
    <source>
        <dbReference type="Proteomes" id="UP001153069"/>
    </source>
</evidence>
<dbReference type="GO" id="GO:0003676">
    <property type="term" value="F:nucleic acid binding"/>
    <property type="evidence" value="ECO:0007669"/>
    <property type="project" value="InterPro"/>
</dbReference>
<dbReference type="InterPro" id="IPR012337">
    <property type="entry name" value="RNaseH-like_sf"/>
</dbReference>
<evidence type="ECO:0000259" key="4">
    <source>
        <dbReference type="SMART" id="SM00479"/>
    </source>
</evidence>
<dbReference type="CDD" id="cd06133">
    <property type="entry name" value="ERI-1_3'hExo_like"/>
    <property type="match status" value="1"/>
</dbReference>
<dbReference type="Pfam" id="PF00929">
    <property type="entry name" value="RNase_T"/>
    <property type="match status" value="1"/>
</dbReference>
<feature type="domain" description="Exonuclease" evidence="4">
    <location>
        <begin position="3"/>
        <end position="196"/>
    </location>
</feature>
<dbReference type="Proteomes" id="UP001153069">
    <property type="component" value="Unassembled WGS sequence"/>
</dbReference>
<accession>A0A9N8DK85</accession>
<comment type="caution">
    <text evidence="5">The sequence shown here is derived from an EMBL/GenBank/DDBJ whole genome shotgun (WGS) entry which is preliminary data.</text>
</comment>
<evidence type="ECO:0000256" key="3">
    <source>
        <dbReference type="ARBA" id="ARBA00022839"/>
    </source>
</evidence>